<accession>A0A075A134</accession>
<protein>
    <submittedName>
        <fullName evidence="1">Uncharacterized protein</fullName>
    </submittedName>
</protein>
<feature type="non-terminal residue" evidence="1">
    <location>
        <position position="340"/>
    </location>
</feature>
<keyword evidence="2" id="KW-1185">Reference proteome</keyword>
<organism evidence="1 2">
    <name type="scientific">Opisthorchis viverrini</name>
    <name type="common">Southeast Asian liver fluke</name>
    <dbReference type="NCBI Taxonomy" id="6198"/>
    <lineage>
        <taxon>Eukaryota</taxon>
        <taxon>Metazoa</taxon>
        <taxon>Spiralia</taxon>
        <taxon>Lophotrochozoa</taxon>
        <taxon>Platyhelminthes</taxon>
        <taxon>Trematoda</taxon>
        <taxon>Digenea</taxon>
        <taxon>Opisthorchiida</taxon>
        <taxon>Opisthorchiata</taxon>
        <taxon>Opisthorchiidae</taxon>
        <taxon>Opisthorchis</taxon>
    </lineage>
</organism>
<name>A0A075A134_OPIVI</name>
<evidence type="ECO:0000313" key="1">
    <source>
        <dbReference type="EMBL" id="KER21109.1"/>
    </source>
</evidence>
<sequence length="340" mass="38326">MREHSSVSLSGSGKKPGSSAIASRLAETTHFMDKEQAFNIIYREKGWRSQNDFIDWNSFANSTIKGNFIVISGDRMVRQAELQTLMFRFHSAYYKAAVCSVVKKILQRRHGSSANQSRKRRNIDGVSLEKCWLTSQRRDSARFQLTVGYSQDEHGTYTTPTEAPEEEVNITYLETSQTRDSAGVQKNRILYAPKEEVAHVQHIQLEEIINERFSWDLAECSVKIRLLCNLGHLNGKFLLGSFTDFVHLCSSKGAGTISLGMRVGWLIGSNATWISVLLDPGDVADNCTPPREISADLRPLSKRLQVLPPLFYSHWDAWRFPPPRPPVAVADQNTVPLVEA</sequence>
<dbReference type="CTD" id="20329332"/>
<dbReference type="Proteomes" id="UP000054324">
    <property type="component" value="Unassembled WGS sequence"/>
</dbReference>
<evidence type="ECO:0000313" key="2">
    <source>
        <dbReference type="Proteomes" id="UP000054324"/>
    </source>
</evidence>
<dbReference type="GeneID" id="20329332"/>
<gene>
    <name evidence="1" type="ORF">T265_15167</name>
</gene>
<proteinExistence type="predicted"/>
<dbReference type="RefSeq" id="XP_009175151.1">
    <property type="nucleotide sequence ID" value="XM_009176887.1"/>
</dbReference>
<dbReference type="EMBL" id="KL596994">
    <property type="protein sequence ID" value="KER21109.1"/>
    <property type="molecule type" value="Genomic_DNA"/>
</dbReference>
<dbReference type="AlphaFoldDB" id="A0A075A134"/>
<dbReference type="KEGG" id="ovi:T265_15167"/>
<reference evidence="1 2" key="1">
    <citation type="submission" date="2013-11" db="EMBL/GenBank/DDBJ databases">
        <title>Opisthorchis viverrini - life in the bile duct.</title>
        <authorList>
            <person name="Young N.D."/>
            <person name="Nagarajan N."/>
            <person name="Lin S.J."/>
            <person name="Korhonen P.K."/>
            <person name="Jex A.R."/>
            <person name="Hall R.S."/>
            <person name="Safavi-Hemami H."/>
            <person name="Kaewkong W."/>
            <person name="Bertrand D."/>
            <person name="Gao S."/>
            <person name="Seet Q."/>
            <person name="Wongkham S."/>
            <person name="Teh B.T."/>
            <person name="Wongkham C."/>
            <person name="Intapan P.M."/>
            <person name="Maleewong W."/>
            <person name="Yang X."/>
            <person name="Hu M."/>
            <person name="Wang Z."/>
            <person name="Hofmann A."/>
            <person name="Sternberg P.W."/>
            <person name="Tan P."/>
            <person name="Wang J."/>
            <person name="Gasser R.B."/>
        </authorList>
    </citation>
    <scope>NUCLEOTIDE SEQUENCE [LARGE SCALE GENOMIC DNA]</scope>
</reference>